<feature type="signal peptide" evidence="1">
    <location>
        <begin position="1"/>
        <end position="25"/>
    </location>
</feature>
<comment type="caution">
    <text evidence="2">The sequence shown here is derived from an EMBL/GenBank/DDBJ whole genome shotgun (WGS) entry which is preliminary data.</text>
</comment>
<keyword evidence="1" id="KW-0732">Signal</keyword>
<accession>A0A845PZ65</accession>
<keyword evidence="3" id="KW-1185">Reference proteome</keyword>
<reference evidence="2 3" key="1">
    <citation type="submission" date="2019-11" db="EMBL/GenBank/DDBJ databases">
        <title>Characterization of Elizabethkingia argenteiflava sp. nov., isolated from inner surface of Soybean Pods.</title>
        <authorList>
            <person name="Mo S."/>
        </authorList>
    </citation>
    <scope>NUCLEOTIDE SEQUENCE [LARGE SCALE GENOMIC DNA]</scope>
    <source>
        <strain evidence="2 3">YB22</strain>
    </source>
</reference>
<gene>
    <name evidence="2" type="ORF">GNY06_10250</name>
</gene>
<dbReference type="Proteomes" id="UP000553459">
    <property type="component" value="Unassembled WGS sequence"/>
</dbReference>
<protein>
    <recommendedName>
        <fullName evidence="4">Lipoprotein</fullName>
    </recommendedName>
</protein>
<evidence type="ECO:0008006" key="4">
    <source>
        <dbReference type="Google" id="ProtNLM"/>
    </source>
</evidence>
<proteinExistence type="predicted"/>
<feature type="chain" id="PRO_5032722120" description="Lipoprotein" evidence="1">
    <location>
        <begin position="26"/>
        <end position="194"/>
    </location>
</feature>
<name>A0A845PZ65_9FLAO</name>
<dbReference type="EMBL" id="JAAABJ010000610">
    <property type="protein sequence ID" value="NAW51737.1"/>
    <property type="molecule type" value="Genomic_DNA"/>
</dbReference>
<evidence type="ECO:0000256" key="1">
    <source>
        <dbReference type="SAM" id="SignalP"/>
    </source>
</evidence>
<dbReference type="RefSeq" id="WP_166520001.1">
    <property type="nucleotide sequence ID" value="NZ_JAAABJ010000610.1"/>
</dbReference>
<evidence type="ECO:0000313" key="2">
    <source>
        <dbReference type="EMBL" id="NAW51737.1"/>
    </source>
</evidence>
<dbReference type="PROSITE" id="PS51257">
    <property type="entry name" value="PROKAR_LIPOPROTEIN"/>
    <property type="match status" value="1"/>
</dbReference>
<sequence>MMKFSRKTMVLFFVGILLASCKNDAETSKVEDQKENTTQENKKILKVTDTFSLDGINFKLLQNGDQAEIKIEAKDRVVKGNIKLSPPCYFLKQDGKVQSFAYPDVKVAHTLIVLGDTVGTDVKKYFGFRDTNDYSKICGEALQGILIKKDSVIVTERVLEEIFTCADPGADEKEFWDFAHTRETYKQSHNPKYR</sequence>
<evidence type="ECO:0000313" key="3">
    <source>
        <dbReference type="Proteomes" id="UP000553459"/>
    </source>
</evidence>
<dbReference type="AlphaFoldDB" id="A0A845PZ65"/>
<organism evidence="2 3">
    <name type="scientific">Elizabethkingia argenteiflava</name>
    <dbReference type="NCBI Taxonomy" id="2681556"/>
    <lineage>
        <taxon>Bacteria</taxon>
        <taxon>Pseudomonadati</taxon>
        <taxon>Bacteroidota</taxon>
        <taxon>Flavobacteriia</taxon>
        <taxon>Flavobacteriales</taxon>
        <taxon>Weeksellaceae</taxon>
        <taxon>Elizabethkingia</taxon>
    </lineage>
</organism>